<proteinExistence type="inferred from homology"/>
<dbReference type="Proteomes" id="UP000176511">
    <property type="component" value="Unassembled WGS sequence"/>
</dbReference>
<dbReference type="Gene3D" id="3.40.470.10">
    <property type="entry name" value="Uracil-DNA glycosylase-like domain"/>
    <property type="match status" value="1"/>
</dbReference>
<dbReference type="InterPro" id="IPR005122">
    <property type="entry name" value="Uracil-DNA_glycosylase-like"/>
</dbReference>
<dbReference type="PROSITE" id="PS00130">
    <property type="entry name" value="U_DNA_GLYCOSYLASE"/>
    <property type="match status" value="1"/>
</dbReference>
<keyword evidence="8" id="KW-0963">Cytoplasm</keyword>
<dbReference type="SUPFAM" id="SSF52141">
    <property type="entry name" value="Uracil-DNA glycosylase-like"/>
    <property type="match status" value="1"/>
</dbReference>
<feature type="active site" description="Proton acceptor" evidence="8 9">
    <location>
        <position position="61"/>
    </location>
</feature>
<dbReference type="GO" id="GO:0097510">
    <property type="term" value="P:base-excision repair, AP site formation via deaminated base removal"/>
    <property type="evidence" value="ECO:0007669"/>
    <property type="project" value="TreeGrafter"/>
</dbReference>
<evidence type="ECO:0000256" key="7">
    <source>
        <dbReference type="ARBA" id="ARBA00023204"/>
    </source>
</evidence>
<comment type="subcellular location">
    <subcellularLocation>
        <location evidence="8">Cytoplasm</location>
    </subcellularLocation>
</comment>
<evidence type="ECO:0000313" key="13">
    <source>
        <dbReference type="Proteomes" id="UP000176511"/>
    </source>
</evidence>
<comment type="function">
    <text evidence="2 8 10">Excises uracil residues from the DNA which can arise as a result of misincorporation of dUMP residues by DNA polymerase or due to deamination of cytosine.</text>
</comment>
<comment type="catalytic activity">
    <reaction evidence="1 8 10">
        <text>Hydrolyzes single-stranded DNA or mismatched double-stranded DNA and polynucleotides, releasing free uracil.</text>
        <dbReference type="EC" id="3.2.2.27"/>
    </reaction>
</comment>
<evidence type="ECO:0000256" key="3">
    <source>
        <dbReference type="ARBA" id="ARBA00008184"/>
    </source>
</evidence>
<evidence type="ECO:0000256" key="1">
    <source>
        <dbReference type="ARBA" id="ARBA00001400"/>
    </source>
</evidence>
<dbReference type="SMART" id="SM00987">
    <property type="entry name" value="UreE_C"/>
    <property type="match status" value="1"/>
</dbReference>
<dbReference type="SMART" id="SM00986">
    <property type="entry name" value="UDG"/>
    <property type="match status" value="1"/>
</dbReference>
<dbReference type="EMBL" id="MFLE01000014">
    <property type="protein sequence ID" value="OGG61876.1"/>
    <property type="molecule type" value="Genomic_DNA"/>
</dbReference>
<dbReference type="NCBIfam" id="NF003588">
    <property type="entry name" value="PRK05254.1-1"/>
    <property type="match status" value="1"/>
</dbReference>
<comment type="similarity">
    <text evidence="3 8 10">Belongs to the uracil-DNA glycosylase (UDG) superfamily. UNG family.</text>
</comment>
<evidence type="ECO:0000259" key="11">
    <source>
        <dbReference type="SMART" id="SM00986"/>
    </source>
</evidence>
<dbReference type="InterPro" id="IPR036895">
    <property type="entry name" value="Uracil-DNA_glycosylase-like_sf"/>
</dbReference>
<dbReference type="NCBIfam" id="NF003589">
    <property type="entry name" value="PRK05254.1-2"/>
    <property type="match status" value="1"/>
</dbReference>
<evidence type="ECO:0000256" key="5">
    <source>
        <dbReference type="ARBA" id="ARBA00022763"/>
    </source>
</evidence>
<evidence type="ECO:0000256" key="10">
    <source>
        <dbReference type="RuleBase" id="RU003780"/>
    </source>
</evidence>
<feature type="domain" description="Uracil-DNA glycosylase-like" evidence="11">
    <location>
        <begin position="46"/>
        <end position="205"/>
    </location>
</feature>
<organism evidence="12 13">
    <name type="scientific">Candidatus Kaiserbacteria bacterium RIFCSPHIGHO2_02_FULL_49_34</name>
    <dbReference type="NCBI Taxonomy" id="1798491"/>
    <lineage>
        <taxon>Bacteria</taxon>
        <taxon>Candidatus Kaiseribacteriota</taxon>
    </lineage>
</organism>
<evidence type="ECO:0000256" key="2">
    <source>
        <dbReference type="ARBA" id="ARBA00002631"/>
    </source>
</evidence>
<protein>
    <recommendedName>
        <fullName evidence="4 8">Uracil-DNA glycosylase</fullName>
        <shortName evidence="8">UDG</shortName>
        <ecNumber evidence="4 8">3.2.2.27</ecNumber>
    </recommendedName>
</protein>
<evidence type="ECO:0000256" key="8">
    <source>
        <dbReference type="HAMAP-Rule" id="MF_00148"/>
    </source>
</evidence>
<evidence type="ECO:0000256" key="9">
    <source>
        <dbReference type="PROSITE-ProRule" id="PRU10072"/>
    </source>
</evidence>
<dbReference type="AlphaFoldDB" id="A0A1F6DKG0"/>
<keyword evidence="5 8" id="KW-0227">DNA damage</keyword>
<sequence length="217" mass="24411">MSKEWKEQLSEEMKKPYFVALMDFVDTAYKNGDVYPLREDLFAAFDATSFDNVRVVIVGQDPYHGDGEAHGLCFSVRNGVKTPPSLRNIFKEITAEYGNTPQSTDLSGWAKQGVLLLNATLTVEKDCAGSHTGRGWETFTDAILQKISDKKENVVFLLWGNYARKKGALIDHNKHLVLESAHPSPLSASRGFFGNNHFTTTNEYLEAHKKKPINWLL</sequence>
<dbReference type="PANTHER" id="PTHR11264:SF0">
    <property type="entry name" value="URACIL-DNA GLYCOSYLASE"/>
    <property type="match status" value="1"/>
</dbReference>
<dbReference type="GO" id="GO:0004844">
    <property type="term" value="F:uracil DNA N-glycosylase activity"/>
    <property type="evidence" value="ECO:0007669"/>
    <property type="project" value="UniProtKB-UniRule"/>
</dbReference>
<dbReference type="NCBIfam" id="NF003592">
    <property type="entry name" value="PRK05254.1-5"/>
    <property type="match status" value="1"/>
</dbReference>
<keyword evidence="6 8" id="KW-0378">Hydrolase</keyword>
<accession>A0A1F6DKG0</accession>
<dbReference type="NCBIfam" id="NF003591">
    <property type="entry name" value="PRK05254.1-4"/>
    <property type="match status" value="1"/>
</dbReference>
<evidence type="ECO:0000313" key="12">
    <source>
        <dbReference type="EMBL" id="OGG61876.1"/>
    </source>
</evidence>
<comment type="caution">
    <text evidence="12">The sequence shown here is derived from an EMBL/GenBank/DDBJ whole genome shotgun (WGS) entry which is preliminary data.</text>
</comment>
<dbReference type="Pfam" id="PF03167">
    <property type="entry name" value="UDG"/>
    <property type="match status" value="1"/>
</dbReference>
<dbReference type="EC" id="3.2.2.27" evidence="4 8"/>
<dbReference type="PANTHER" id="PTHR11264">
    <property type="entry name" value="URACIL-DNA GLYCOSYLASE"/>
    <property type="match status" value="1"/>
</dbReference>
<dbReference type="GO" id="GO:0005737">
    <property type="term" value="C:cytoplasm"/>
    <property type="evidence" value="ECO:0007669"/>
    <property type="project" value="UniProtKB-SubCell"/>
</dbReference>
<gene>
    <name evidence="8" type="primary">ung</name>
    <name evidence="12" type="ORF">A3C87_00565</name>
</gene>
<dbReference type="FunFam" id="3.40.470.10:FF:000001">
    <property type="entry name" value="Uracil-DNA glycosylase"/>
    <property type="match status" value="1"/>
</dbReference>
<dbReference type="STRING" id="1798491.A3C87_00565"/>
<evidence type="ECO:0000256" key="6">
    <source>
        <dbReference type="ARBA" id="ARBA00022801"/>
    </source>
</evidence>
<reference evidence="12 13" key="1">
    <citation type="journal article" date="2016" name="Nat. Commun.">
        <title>Thousands of microbial genomes shed light on interconnected biogeochemical processes in an aquifer system.</title>
        <authorList>
            <person name="Anantharaman K."/>
            <person name="Brown C.T."/>
            <person name="Hug L.A."/>
            <person name="Sharon I."/>
            <person name="Castelle C.J."/>
            <person name="Probst A.J."/>
            <person name="Thomas B.C."/>
            <person name="Singh A."/>
            <person name="Wilkins M.J."/>
            <person name="Karaoz U."/>
            <person name="Brodie E.L."/>
            <person name="Williams K.H."/>
            <person name="Hubbard S.S."/>
            <person name="Banfield J.F."/>
        </authorList>
    </citation>
    <scope>NUCLEOTIDE SEQUENCE [LARGE SCALE GENOMIC DNA]</scope>
</reference>
<dbReference type="InterPro" id="IPR018085">
    <property type="entry name" value="Ura-DNA_Glyclase_AS"/>
</dbReference>
<dbReference type="HAMAP" id="MF_00148">
    <property type="entry name" value="UDG"/>
    <property type="match status" value="1"/>
</dbReference>
<name>A0A1F6DKG0_9BACT</name>
<dbReference type="CDD" id="cd10027">
    <property type="entry name" value="UDG-F1-like"/>
    <property type="match status" value="1"/>
</dbReference>
<keyword evidence="7 8" id="KW-0234">DNA repair</keyword>
<dbReference type="NCBIfam" id="TIGR00628">
    <property type="entry name" value="ung"/>
    <property type="match status" value="1"/>
</dbReference>
<dbReference type="InterPro" id="IPR002043">
    <property type="entry name" value="UDG_fam1"/>
</dbReference>
<evidence type="ECO:0000256" key="4">
    <source>
        <dbReference type="ARBA" id="ARBA00012030"/>
    </source>
</evidence>